<reference evidence="1 2" key="1">
    <citation type="journal article" date="2010" name="Nature">
        <title>The Ectocarpus genome and the independent evolution of multicellularity in brown algae.</title>
        <authorList>
            <person name="Cock J.M."/>
            <person name="Sterck L."/>
            <person name="Rouze P."/>
            <person name="Scornet D."/>
            <person name="Allen A.E."/>
            <person name="Amoutzias G."/>
            <person name="Anthouard V."/>
            <person name="Artiguenave F."/>
            <person name="Aury J.M."/>
            <person name="Badger J.H."/>
            <person name="Beszteri B."/>
            <person name="Billiau K."/>
            <person name="Bonnet E."/>
            <person name="Bothwell J.H."/>
            <person name="Bowler C."/>
            <person name="Boyen C."/>
            <person name="Brownlee C."/>
            <person name="Carrano C.J."/>
            <person name="Charrier B."/>
            <person name="Cho G.Y."/>
            <person name="Coelho S.M."/>
            <person name="Collen J."/>
            <person name="Corre E."/>
            <person name="Da Silva C."/>
            <person name="Delage L."/>
            <person name="Delaroque N."/>
            <person name="Dittami S.M."/>
            <person name="Doulbeau S."/>
            <person name="Elias M."/>
            <person name="Farnham G."/>
            <person name="Gachon C.M."/>
            <person name="Gschloessl B."/>
            <person name="Heesch S."/>
            <person name="Jabbari K."/>
            <person name="Jubin C."/>
            <person name="Kawai H."/>
            <person name="Kimura K."/>
            <person name="Kloareg B."/>
            <person name="Kupper F.C."/>
            <person name="Lang D."/>
            <person name="Le Bail A."/>
            <person name="Leblanc C."/>
            <person name="Lerouge P."/>
            <person name="Lohr M."/>
            <person name="Lopez P.J."/>
            <person name="Martens C."/>
            <person name="Maumus F."/>
            <person name="Michel G."/>
            <person name="Miranda-Saavedra D."/>
            <person name="Morales J."/>
            <person name="Moreau H."/>
            <person name="Motomura T."/>
            <person name="Nagasato C."/>
            <person name="Napoli C.A."/>
            <person name="Nelson D.R."/>
            <person name="Nyvall-Collen P."/>
            <person name="Peters A.F."/>
            <person name="Pommier C."/>
            <person name="Potin P."/>
            <person name="Poulain J."/>
            <person name="Quesneville H."/>
            <person name="Read B."/>
            <person name="Rensing S.A."/>
            <person name="Ritter A."/>
            <person name="Rousvoal S."/>
            <person name="Samanta M."/>
            <person name="Samson G."/>
            <person name="Schroeder D.C."/>
            <person name="Segurens B."/>
            <person name="Strittmatter M."/>
            <person name="Tonon T."/>
            <person name="Tregear J.W."/>
            <person name="Valentin K."/>
            <person name="von Dassow P."/>
            <person name="Yamagishi T."/>
            <person name="Van de Peer Y."/>
            <person name="Wincker P."/>
        </authorList>
    </citation>
    <scope>NUCLEOTIDE SEQUENCE [LARGE SCALE GENOMIC DNA]</scope>
    <source>
        <strain evidence="2">Ec32 / CCAP1310/4</strain>
    </source>
</reference>
<dbReference type="AlphaFoldDB" id="D7FIT9"/>
<name>D7FIT9_ECTSI</name>
<accession>D7FIT9</accession>
<dbReference type="EMBL" id="FN647892">
    <property type="protein sequence ID" value="CBJ28906.1"/>
    <property type="molecule type" value="Genomic_DNA"/>
</dbReference>
<sequence>MQQQKKRLNRGYLTPLVLNRLKPETQASIQPPLLLQIPMRSGELQTTPSL</sequence>
<dbReference type="Proteomes" id="UP000002630">
    <property type="component" value="Linkage Group LG08"/>
</dbReference>
<evidence type="ECO:0000313" key="2">
    <source>
        <dbReference type="Proteomes" id="UP000002630"/>
    </source>
</evidence>
<protein>
    <submittedName>
        <fullName evidence="1">Uncharacterized protein</fullName>
    </submittedName>
</protein>
<evidence type="ECO:0000313" key="1">
    <source>
        <dbReference type="EMBL" id="CBJ28906.1"/>
    </source>
</evidence>
<dbReference type="EMBL" id="FN649733">
    <property type="protein sequence ID" value="CBJ28906.1"/>
    <property type="molecule type" value="Genomic_DNA"/>
</dbReference>
<proteinExistence type="predicted"/>
<dbReference type="InParanoid" id="D7FIT9"/>
<keyword evidence="2" id="KW-1185">Reference proteome</keyword>
<gene>
    <name evidence="1" type="ORF">Esi_0123_0078</name>
</gene>
<organism evidence="1 2">
    <name type="scientific">Ectocarpus siliculosus</name>
    <name type="common">Brown alga</name>
    <name type="synonym">Conferva siliculosa</name>
    <dbReference type="NCBI Taxonomy" id="2880"/>
    <lineage>
        <taxon>Eukaryota</taxon>
        <taxon>Sar</taxon>
        <taxon>Stramenopiles</taxon>
        <taxon>Ochrophyta</taxon>
        <taxon>PX clade</taxon>
        <taxon>Phaeophyceae</taxon>
        <taxon>Ectocarpales</taxon>
        <taxon>Ectocarpaceae</taxon>
        <taxon>Ectocarpus</taxon>
    </lineage>
</organism>